<dbReference type="PANTHER" id="PTHR43677:SF4">
    <property type="entry name" value="QUINONE OXIDOREDUCTASE-LIKE PROTEIN 2"/>
    <property type="match status" value="1"/>
</dbReference>
<dbReference type="CDD" id="cd08241">
    <property type="entry name" value="QOR1"/>
    <property type="match status" value="1"/>
</dbReference>
<dbReference type="SUPFAM" id="SSF50129">
    <property type="entry name" value="GroES-like"/>
    <property type="match status" value="1"/>
</dbReference>
<dbReference type="GO" id="GO:0016491">
    <property type="term" value="F:oxidoreductase activity"/>
    <property type="evidence" value="ECO:0007669"/>
    <property type="project" value="InterPro"/>
</dbReference>
<accession>E3I0W4</accession>
<reference evidence="3" key="1">
    <citation type="journal article" date="2011" name="J. Bacteriol.">
        <title>Genome sequences of eight morphologically diverse alphaproteobacteria.</title>
        <authorList>
            <consortium name="US DOE Joint Genome Institute"/>
            <person name="Brown P.J."/>
            <person name="Kysela D.T."/>
            <person name="Buechlein A."/>
            <person name="Hemmerich C."/>
            <person name="Brun Y.V."/>
        </authorList>
    </citation>
    <scope>NUCLEOTIDE SEQUENCE [LARGE SCALE GENOMIC DNA]</scope>
    <source>
        <strain evidence="3">ATCC 17100 / ATH 3.1.1 / DSM 162 / LMG 4299</strain>
    </source>
</reference>
<dbReference type="Gene3D" id="3.40.50.720">
    <property type="entry name" value="NAD(P)-binding Rossmann-like Domain"/>
    <property type="match status" value="1"/>
</dbReference>
<dbReference type="RefSeq" id="WP_013419590.1">
    <property type="nucleotide sequence ID" value="NC_014664.1"/>
</dbReference>
<dbReference type="InterPro" id="IPR036291">
    <property type="entry name" value="NAD(P)-bd_dom_sf"/>
</dbReference>
<evidence type="ECO:0000259" key="1">
    <source>
        <dbReference type="SMART" id="SM00829"/>
    </source>
</evidence>
<gene>
    <name evidence="2" type="ordered locus">Rvan_1968</name>
</gene>
<dbReference type="InterPro" id="IPR013149">
    <property type="entry name" value="ADH-like_C"/>
</dbReference>
<name>E3I0W4_RHOVT</name>
<evidence type="ECO:0000313" key="3">
    <source>
        <dbReference type="Proteomes" id="UP000001399"/>
    </source>
</evidence>
<dbReference type="InterPro" id="IPR013154">
    <property type="entry name" value="ADH-like_N"/>
</dbReference>
<organism evidence="2 3">
    <name type="scientific">Rhodomicrobium vannielii (strain ATCC 17100 / DSM 162 / LMG 4299 / NCIMB 10020 / ATH 3.1.1)</name>
    <dbReference type="NCBI Taxonomy" id="648757"/>
    <lineage>
        <taxon>Bacteria</taxon>
        <taxon>Pseudomonadati</taxon>
        <taxon>Pseudomonadota</taxon>
        <taxon>Alphaproteobacteria</taxon>
        <taxon>Hyphomicrobiales</taxon>
        <taxon>Hyphomicrobiaceae</taxon>
        <taxon>Rhodomicrobium</taxon>
    </lineage>
</organism>
<dbReference type="Gene3D" id="3.90.180.10">
    <property type="entry name" value="Medium-chain alcohol dehydrogenases, catalytic domain"/>
    <property type="match status" value="1"/>
</dbReference>
<dbReference type="PANTHER" id="PTHR43677">
    <property type="entry name" value="SHORT-CHAIN DEHYDROGENASE/REDUCTASE"/>
    <property type="match status" value="1"/>
</dbReference>
<dbReference type="eggNOG" id="COG0604">
    <property type="taxonomic scope" value="Bacteria"/>
</dbReference>
<dbReference type="HOGENOM" id="CLU_026673_3_1_5"/>
<feature type="domain" description="Enoyl reductase (ER)" evidence="1">
    <location>
        <begin position="11"/>
        <end position="322"/>
    </location>
</feature>
<dbReference type="Proteomes" id="UP000001399">
    <property type="component" value="Chromosome"/>
</dbReference>
<dbReference type="InterPro" id="IPR020843">
    <property type="entry name" value="ER"/>
</dbReference>
<dbReference type="SUPFAM" id="SSF51735">
    <property type="entry name" value="NAD(P)-binding Rossmann-fold domains"/>
    <property type="match status" value="1"/>
</dbReference>
<keyword evidence="3" id="KW-1185">Reference proteome</keyword>
<protein>
    <submittedName>
        <fullName evidence="2">Alcohol dehydrogenase zinc-binding domain protein</fullName>
    </submittedName>
</protein>
<dbReference type="EMBL" id="CP002292">
    <property type="protein sequence ID" value="ADP71204.1"/>
    <property type="molecule type" value="Genomic_DNA"/>
</dbReference>
<dbReference type="InterPro" id="IPR011032">
    <property type="entry name" value="GroES-like_sf"/>
</dbReference>
<dbReference type="InterPro" id="IPR051397">
    <property type="entry name" value="Zn-ADH-like_protein"/>
</dbReference>
<dbReference type="KEGG" id="rva:Rvan_1968"/>
<proteinExistence type="predicted"/>
<dbReference type="SMART" id="SM00829">
    <property type="entry name" value="PKS_ER"/>
    <property type="match status" value="1"/>
</dbReference>
<evidence type="ECO:0000313" key="2">
    <source>
        <dbReference type="EMBL" id="ADP71204.1"/>
    </source>
</evidence>
<dbReference type="AlphaFoldDB" id="E3I0W4"/>
<sequence>MKAVLCKSLEGPDALEMADLPDAIPGPGEVAIQVTTVALNFFDTLITRGKYQTKPTLPFSPGGEVVGRVIATGAGVEDFAQGQRVLAYIGYGGCREQAIAPAERTVVVPDGIADEAAASIPIAYGTALYGLEDRGHVRAGDAVLVLGATGGAGLAAVEVAAALGAEVIAAGTSDEKLKLCADRGAAHLLNLTGADVKEAVRAIRGGKGPDVIYDCIGGPYAEPALRGIAWGGRYLVIGFAAGDIPKIPLNLVLLKGCDICGVFFGRHVDTDPAAFRAQMTKLLDWCAEGKIRPHIDRMFSLDETKDAIKSLDARTIKGKIVVKP</sequence>
<dbReference type="STRING" id="648757.Rvan_1968"/>
<dbReference type="OrthoDB" id="9805883at2"/>
<dbReference type="Pfam" id="PF00107">
    <property type="entry name" value="ADH_zinc_N"/>
    <property type="match status" value="1"/>
</dbReference>
<dbReference type="Pfam" id="PF08240">
    <property type="entry name" value="ADH_N"/>
    <property type="match status" value="1"/>
</dbReference>